<evidence type="ECO:0000313" key="3">
    <source>
        <dbReference type="Proteomes" id="UP000282170"/>
    </source>
</evidence>
<protein>
    <submittedName>
        <fullName evidence="2">Uncharacterized protein</fullName>
    </submittedName>
</protein>
<evidence type="ECO:0000313" key="2">
    <source>
        <dbReference type="EMBL" id="AYL36169.1"/>
    </source>
</evidence>
<keyword evidence="3" id="KW-1185">Reference proteome</keyword>
<gene>
    <name evidence="2" type="ORF">CNQ36_12415</name>
</gene>
<dbReference type="AlphaFoldDB" id="A0A494UZR8"/>
<dbReference type="Proteomes" id="UP000282170">
    <property type="component" value="Chromosome"/>
</dbReference>
<name>A0A494UZR8_9ACTN</name>
<feature type="compositionally biased region" description="Basic and acidic residues" evidence="1">
    <location>
        <begin position="33"/>
        <end position="42"/>
    </location>
</feature>
<feature type="region of interest" description="Disordered" evidence="1">
    <location>
        <begin position="1"/>
        <end position="63"/>
    </location>
</feature>
<reference evidence="2 3" key="1">
    <citation type="submission" date="2017-09" db="EMBL/GenBank/DDBJ databases">
        <authorList>
            <person name="Zhang H."/>
            <person name="Hu S."/>
            <person name="Xu J."/>
            <person name="He Z."/>
        </authorList>
    </citation>
    <scope>NUCLEOTIDE SEQUENCE [LARGE SCALE GENOMIC DNA]</scope>
    <source>
        <strain evidence="2 3">TXX3120</strain>
    </source>
</reference>
<evidence type="ECO:0000256" key="1">
    <source>
        <dbReference type="SAM" id="MobiDB-lite"/>
    </source>
</evidence>
<dbReference type="KEGG" id="sfug:CNQ36_12415"/>
<dbReference type="EMBL" id="CP023407">
    <property type="protein sequence ID" value="AYL36169.1"/>
    <property type="molecule type" value="Genomic_DNA"/>
</dbReference>
<proteinExistence type="predicted"/>
<sequence length="63" mass="7147">MPPIGPMVDPECTLLSRVGDGRDSQGTSKMRHNVGEGRRERQLCSTAVQRQRVHLPGDRQHRR</sequence>
<organism evidence="2 3">
    <name type="scientific">Streptomyces fungicidicus</name>
    <dbReference type="NCBI Taxonomy" id="68203"/>
    <lineage>
        <taxon>Bacteria</taxon>
        <taxon>Bacillati</taxon>
        <taxon>Actinomycetota</taxon>
        <taxon>Actinomycetes</taxon>
        <taxon>Kitasatosporales</taxon>
        <taxon>Streptomycetaceae</taxon>
        <taxon>Streptomyces</taxon>
    </lineage>
</organism>
<accession>A0A494UZR8</accession>